<protein>
    <submittedName>
        <fullName evidence="1">Uncharacterized protein</fullName>
    </submittedName>
</protein>
<sequence length="74" mass="7604">MTITATLVFFPDWSNVVAVGFLEGLAPKPLVLISVAPTVWGAFQGMFAQAQSISVVAAAVKYAPLTTIGGNGHG</sequence>
<dbReference type="AlphaFoldDB" id="A0A0F9GAW2"/>
<proteinExistence type="predicted"/>
<gene>
    <name evidence="1" type="ORF">LCGC14_1848790</name>
</gene>
<name>A0A0F9GAW2_9ZZZZ</name>
<reference evidence="1" key="1">
    <citation type="journal article" date="2015" name="Nature">
        <title>Complex archaea that bridge the gap between prokaryotes and eukaryotes.</title>
        <authorList>
            <person name="Spang A."/>
            <person name="Saw J.H."/>
            <person name="Jorgensen S.L."/>
            <person name="Zaremba-Niedzwiedzka K."/>
            <person name="Martijn J."/>
            <person name="Lind A.E."/>
            <person name="van Eijk R."/>
            <person name="Schleper C."/>
            <person name="Guy L."/>
            <person name="Ettema T.J."/>
        </authorList>
    </citation>
    <scope>NUCLEOTIDE SEQUENCE</scope>
</reference>
<accession>A0A0F9GAW2</accession>
<organism evidence="1">
    <name type="scientific">marine sediment metagenome</name>
    <dbReference type="NCBI Taxonomy" id="412755"/>
    <lineage>
        <taxon>unclassified sequences</taxon>
        <taxon>metagenomes</taxon>
        <taxon>ecological metagenomes</taxon>
    </lineage>
</organism>
<comment type="caution">
    <text evidence="1">The sequence shown here is derived from an EMBL/GenBank/DDBJ whole genome shotgun (WGS) entry which is preliminary data.</text>
</comment>
<evidence type="ECO:0000313" key="1">
    <source>
        <dbReference type="EMBL" id="KKL96004.1"/>
    </source>
</evidence>
<dbReference type="EMBL" id="LAZR01018544">
    <property type="protein sequence ID" value="KKL96004.1"/>
    <property type="molecule type" value="Genomic_DNA"/>
</dbReference>